<dbReference type="Pfam" id="PF02458">
    <property type="entry name" value="Transferase"/>
    <property type="match status" value="1"/>
</dbReference>
<dbReference type="PANTHER" id="PTHR31642">
    <property type="entry name" value="TRICHOTHECENE 3-O-ACETYLTRANSFERASE"/>
    <property type="match status" value="1"/>
</dbReference>
<evidence type="ECO:0000313" key="4">
    <source>
        <dbReference type="EMBL" id="KAF3946050.1"/>
    </source>
</evidence>
<proteinExistence type="inferred from homology"/>
<sequence length="461" mass="51985">MTSIRSISIVVPSEPTPSGLLLLPETDQVALWIHAPLIYIYRAKSNYTTIPFSFEAMKNSLSRALIHFYPLAGRLHWIEGCRIELDCNARGVQLLEAYSEAELDELGEFAPTDAVRDLVPKVDYTTPIKEWPLLLVQVTRFRCGGLCVGVAISHTMVDGRSVTHFINSWAKLSRGYDLDDVDMPFLDRTILRSSEPVKTPRFDHREYTTKPPVLIGRTDANEERKKETSATLLKLTREQVEVLKKRANQDVVGVTTMRPYSRYEAIAGHMWRCACKVRAVDSHNSQSTRARLGVDIRNRLKPSLPERYFGNAISVTMTPICLYEDLLSRPLSYSAGKLREAIERMDDEYIRSALDFISSQKDVSGLRSNFHIQGYLEGHFLGNPNISIGSWIGLPFYDADFGWGKPIYVGPGLLNMDGKSLIMPSPTADGSLMIALCLQTQYMDSFKKIFYEDISVSLAKL</sequence>
<evidence type="ECO:0000256" key="2">
    <source>
        <dbReference type="ARBA" id="ARBA00022679"/>
    </source>
</evidence>
<dbReference type="PANTHER" id="PTHR31642:SF289">
    <property type="entry name" value="SPERMIDINE HYDROXYCINNAMOYL TRANSFERASE"/>
    <property type="match status" value="1"/>
</dbReference>
<reference evidence="4" key="1">
    <citation type="submission" date="2020-03" db="EMBL/GenBank/DDBJ databases">
        <title>Castanea mollissima Vanexum genome sequencing.</title>
        <authorList>
            <person name="Staton M."/>
        </authorList>
    </citation>
    <scope>NUCLEOTIDE SEQUENCE</scope>
    <source>
        <tissue evidence="4">Leaf</tissue>
    </source>
</reference>
<evidence type="ECO:0008006" key="6">
    <source>
        <dbReference type="Google" id="ProtNLM"/>
    </source>
</evidence>
<dbReference type="Gene3D" id="3.30.559.10">
    <property type="entry name" value="Chloramphenicol acetyltransferase-like domain"/>
    <property type="match status" value="2"/>
</dbReference>
<dbReference type="InterPro" id="IPR023213">
    <property type="entry name" value="CAT-like_dom_sf"/>
</dbReference>
<gene>
    <name evidence="4" type="ORF">CMV_027641</name>
</gene>
<dbReference type="AlphaFoldDB" id="A0A8J4Q6B0"/>
<keyword evidence="5" id="KW-1185">Reference proteome</keyword>
<comment type="similarity">
    <text evidence="1">Belongs to the plant acyltransferase family.</text>
</comment>
<dbReference type="EMBL" id="JRKL02010258">
    <property type="protein sequence ID" value="KAF3946050.1"/>
    <property type="molecule type" value="Genomic_DNA"/>
</dbReference>
<dbReference type="InterPro" id="IPR050317">
    <property type="entry name" value="Plant_Fungal_Acyltransferase"/>
</dbReference>
<dbReference type="GO" id="GO:0016747">
    <property type="term" value="F:acyltransferase activity, transferring groups other than amino-acyl groups"/>
    <property type="evidence" value="ECO:0007669"/>
    <property type="project" value="TreeGrafter"/>
</dbReference>
<evidence type="ECO:0000313" key="5">
    <source>
        <dbReference type="Proteomes" id="UP000737018"/>
    </source>
</evidence>
<keyword evidence="2" id="KW-0808">Transferase</keyword>
<name>A0A8J4Q6B0_9ROSI</name>
<dbReference type="OrthoDB" id="671439at2759"/>
<dbReference type="FunFam" id="3.30.559.10:FF:000008">
    <property type="entry name" value="Tryptamine hydroxycinnamoyl transferase"/>
    <property type="match status" value="1"/>
</dbReference>
<dbReference type="Proteomes" id="UP000737018">
    <property type="component" value="Unassembled WGS sequence"/>
</dbReference>
<evidence type="ECO:0000256" key="3">
    <source>
        <dbReference type="ARBA" id="ARBA00023315"/>
    </source>
</evidence>
<comment type="caution">
    <text evidence="4">The sequence shown here is derived from an EMBL/GenBank/DDBJ whole genome shotgun (WGS) entry which is preliminary data.</text>
</comment>
<keyword evidence="3" id="KW-0012">Acyltransferase</keyword>
<protein>
    <recommendedName>
        <fullName evidence="6">Spermidine hydroxycinnamoyl transferase</fullName>
    </recommendedName>
</protein>
<organism evidence="4 5">
    <name type="scientific">Castanea mollissima</name>
    <name type="common">Chinese chestnut</name>
    <dbReference type="NCBI Taxonomy" id="60419"/>
    <lineage>
        <taxon>Eukaryota</taxon>
        <taxon>Viridiplantae</taxon>
        <taxon>Streptophyta</taxon>
        <taxon>Embryophyta</taxon>
        <taxon>Tracheophyta</taxon>
        <taxon>Spermatophyta</taxon>
        <taxon>Magnoliopsida</taxon>
        <taxon>eudicotyledons</taxon>
        <taxon>Gunneridae</taxon>
        <taxon>Pentapetalae</taxon>
        <taxon>rosids</taxon>
        <taxon>fabids</taxon>
        <taxon>Fagales</taxon>
        <taxon>Fagaceae</taxon>
        <taxon>Castanea</taxon>
    </lineage>
</organism>
<accession>A0A8J4Q6B0</accession>
<evidence type="ECO:0000256" key="1">
    <source>
        <dbReference type="ARBA" id="ARBA00009861"/>
    </source>
</evidence>